<dbReference type="FunFam" id="3.30.505.10:FF:000027">
    <property type="entry name" value="Cytoplasmic protein nck1"/>
    <property type="match status" value="1"/>
</dbReference>
<evidence type="ECO:0000256" key="6">
    <source>
        <dbReference type="SAM" id="MobiDB-lite"/>
    </source>
</evidence>
<feature type="domain" description="SH3" evidence="8">
    <location>
        <begin position="11"/>
        <end position="70"/>
    </location>
</feature>
<dbReference type="GO" id="GO:0030971">
    <property type="term" value="F:receptor tyrosine kinase binding"/>
    <property type="evidence" value="ECO:0007669"/>
    <property type="project" value="TreeGrafter"/>
</dbReference>
<dbReference type="Pfam" id="PF00017">
    <property type="entry name" value="SH2"/>
    <property type="match status" value="1"/>
</dbReference>
<dbReference type="GO" id="GO:0035591">
    <property type="term" value="F:signaling adaptor activity"/>
    <property type="evidence" value="ECO:0007669"/>
    <property type="project" value="TreeGrafter"/>
</dbReference>
<dbReference type="AlphaFoldDB" id="A0A8B7NIX6"/>
<dbReference type="PANTHER" id="PTHR19969">
    <property type="entry name" value="SH2-SH3 ADAPTOR PROTEIN-RELATED"/>
    <property type="match status" value="1"/>
</dbReference>
<gene>
    <name evidence="10" type="primary">LOC108670635</name>
</gene>
<reference evidence="10" key="1">
    <citation type="submission" date="2025-08" db="UniProtKB">
        <authorList>
            <consortium name="RefSeq"/>
        </authorList>
    </citation>
    <scope>IDENTIFICATION</scope>
    <source>
        <tissue evidence="10">Whole organism</tissue>
    </source>
</reference>
<dbReference type="InterPro" id="IPR001452">
    <property type="entry name" value="SH3_domain"/>
</dbReference>
<feature type="domain" description="SH3" evidence="8">
    <location>
        <begin position="131"/>
        <end position="190"/>
    </location>
</feature>
<dbReference type="OrthoDB" id="26539at2759"/>
<dbReference type="RefSeq" id="XP_018013597.1">
    <property type="nucleotide sequence ID" value="XM_018158108.2"/>
</dbReference>
<dbReference type="GO" id="GO:0048468">
    <property type="term" value="P:cell development"/>
    <property type="evidence" value="ECO:0007669"/>
    <property type="project" value="UniProtKB-ARBA"/>
</dbReference>
<dbReference type="KEGG" id="hazt:108670635"/>
<feature type="domain" description="SH3" evidence="8">
    <location>
        <begin position="201"/>
        <end position="263"/>
    </location>
</feature>
<evidence type="ECO:0000256" key="4">
    <source>
        <dbReference type="PROSITE-ProRule" id="PRU00191"/>
    </source>
</evidence>
<dbReference type="InterPro" id="IPR051184">
    <property type="entry name" value="Tyrosine-phos_adapter"/>
</dbReference>
<dbReference type="PRINTS" id="PR00401">
    <property type="entry name" value="SH2DOMAIN"/>
</dbReference>
<feature type="region of interest" description="Disordered" evidence="6">
    <location>
        <begin position="266"/>
        <end position="299"/>
    </location>
</feature>
<dbReference type="SMART" id="SM00326">
    <property type="entry name" value="SH3"/>
    <property type="match status" value="3"/>
</dbReference>
<feature type="region of interest" description="Disordered" evidence="6">
    <location>
        <begin position="87"/>
        <end position="119"/>
    </location>
</feature>
<dbReference type="GO" id="GO:0016477">
    <property type="term" value="P:cell migration"/>
    <property type="evidence" value="ECO:0007669"/>
    <property type="project" value="TreeGrafter"/>
</dbReference>
<dbReference type="FunFam" id="2.30.30.40:FF:000110">
    <property type="entry name" value="Cytoplasmic protein"/>
    <property type="match status" value="1"/>
</dbReference>
<dbReference type="CTD" id="33262"/>
<evidence type="ECO:0000256" key="3">
    <source>
        <dbReference type="ARBA" id="ARBA00022999"/>
    </source>
</evidence>
<dbReference type="InterPro" id="IPR036028">
    <property type="entry name" value="SH3-like_dom_sf"/>
</dbReference>
<protein>
    <submittedName>
        <fullName evidence="10">Cytoplasmic protein NCK1-like isoform X1</fullName>
    </submittedName>
</protein>
<accession>A0A8B7NIX6</accession>
<dbReference type="Pfam" id="PF00018">
    <property type="entry name" value="SH3_1"/>
    <property type="match status" value="3"/>
</dbReference>
<keyword evidence="3 4" id="KW-0727">SH2 domain</keyword>
<feature type="compositionally biased region" description="Gly residues" evidence="6">
    <location>
        <begin position="100"/>
        <end position="112"/>
    </location>
</feature>
<keyword evidence="9" id="KW-1185">Reference proteome</keyword>
<evidence type="ECO:0000256" key="1">
    <source>
        <dbReference type="ARBA" id="ARBA00022443"/>
    </source>
</evidence>
<dbReference type="GO" id="GO:0048013">
    <property type="term" value="P:ephrin receptor signaling pathway"/>
    <property type="evidence" value="ECO:0007669"/>
    <property type="project" value="TreeGrafter"/>
</dbReference>
<feature type="compositionally biased region" description="Polar residues" evidence="6">
    <location>
        <begin position="268"/>
        <end position="291"/>
    </location>
</feature>
<feature type="domain" description="SH2" evidence="7">
    <location>
        <begin position="329"/>
        <end position="423"/>
    </location>
</feature>
<dbReference type="PROSITE" id="PS50001">
    <property type="entry name" value="SH2"/>
    <property type="match status" value="1"/>
</dbReference>
<dbReference type="GeneID" id="108670635"/>
<evidence type="ECO:0000313" key="10">
    <source>
        <dbReference type="RefSeq" id="XP_018013597.1"/>
    </source>
</evidence>
<dbReference type="Gene3D" id="2.30.30.40">
    <property type="entry name" value="SH3 Domains"/>
    <property type="match status" value="3"/>
</dbReference>
<proteinExistence type="predicted"/>
<evidence type="ECO:0000313" key="9">
    <source>
        <dbReference type="Proteomes" id="UP000694843"/>
    </source>
</evidence>
<name>A0A8B7NIX6_HYAAZ</name>
<dbReference type="PRINTS" id="PR00452">
    <property type="entry name" value="SH3DOMAIN"/>
</dbReference>
<dbReference type="PIRSF" id="PIRSF037874">
    <property type="entry name" value="Cytoplasmic_NCK"/>
    <property type="match status" value="1"/>
</dbReference>
<dbReference type="InterPro" id="IPR036860">
    <property type="entry name" value="SH2_dom_sf"/>
</dbReference>
<dbReference type="CDD" id="cd11765">
    <property type="entry name" value="SH3_Nck_1"/>
    <property type="match status" value="1"/>
</dbReference>
<sequence>MSSLKIGKSGVEEVWVVAKYDYQAQGSHELDLRKNERLHLLDDSKHWWRVMNQHNQSGYVPSNFVKKEKPSIFDRLSQAASSLLPASPGPIKKRVKKGSSVGGGTKMSGGSGTPTHGDSLGKGGAPVDLSDAIGYAVVKYNYQAQQMDELSLAKGSRVQILEKSNDGWWRGHVNGSVGWFPSNYTTEEPPDEDHTYTVAENVLDVVVALYTFTAQNEHELSFSKGDRMEILDRPPSDPEWYRARNTQREVGLIPRNYVKELHEVVDTRTPSRGGNANTAARSSQAPPATNGGSHGASDAAHVTQGVSGLSISGGGGVDKSGMPLAAKEWYYGPISRAQCDTLLNTRGHDGDYLIRDSETNAGDFSVSLKASNRNKHFRVHVESGFYCIGQRKFNNLDQLVEHYQRSPIYTSQKGEKLYLVRPLPRL</sequence>
<keyword evidence="1 5" id="KW-0728">SH3 domain</keyword>
<dbReference type="InterPro" id="IPR000980">
    <property type="entry name" value="SH2"/>
</dbReference>
<dbReference type="GO" id="GO:0005737">
    <property type="term" value="C:cytoplasm"/>
    <property type="evidence" value="ECO:0007669"/>
    <property type="project" value="TreeGrafter"/>
</dbReference>
<dbReference type="CDD" id="cd11767">
    <property type="entry name" value="SH3_Nck_3"/>
    <property type="match status" value="1"/>
</dbReference>
<dbReference type="PANTHER" id="PTHR19969:SF14">
    <property type="entry name" value="DREADLOCKS, ISOFORM B"/>
    <property type="match status" value="1"/>
</dbReference>
<dbReference type="PROSITE" id="PS50002">
    <property type="entry name" value="SH3"/>
    <property type="match status" value="3"/>
</dbReference>
<dbReference type="SUPFAM" id="SSF50044">
    <property type="entry name" value="SH3-domain"/>
    <property type="match status" value="3"/>
</dbReference>
<organism evidence="9 10">
    <name type="scientific">Hyalella azteca</name>
    <name type="common">Amphipod</name>
    <dbReference type="NCBI Taxonomy" id="294128"/>
    <lineage>
        <taxon>Eukaryota</taxon>
        <taxon>Metazoa</taxon>
        <taxon>Ecdysozoa</taxon>
        <taxon>Arthropoda</taxon>
        <taxon>Crustacea</taxon>
        <taxon>Multicrustacea</taxon>
        <taxon>Malacostraca</taxon>
        <taxon>Eumalacostraca</taxon>
        <taxon>Peracarida</taxon>
        <taxon>Amphipoda</taxon>
        <taxon>Senticaudata</taxon>
        <taxon>Talitrida</taxon>
        <taxon>Talitroidea</taxon>
        <taxon>Hyalellidae</taxon>
        <taxon>Hyalella</taxon>
    </lineage>
</organism>
<evidence type="ECO:0000259" key="7">
    <source>
        <dbReference type="PROSITE" id="PS50001"/>
    </source>
</evidence>
<dbReference type="InterPro" id="IPR017304">
    <property type="entry name" value="NCK"/>
</dbReference>
<dbReference type="Proteomes" id="UP000694843">
    <property type="component" value="Unplaced"/>
</dbReference>
<dbReference type="CDD" id="cd11766">
    <property type="entry name" value="SH3_Nck_2"/>
    <property type="match status" value="1"/>
</dbReference>
<dbReference type="Gene3D" id="3.30.505.10">
    <property type="entry name" value="SH2 domain"/>
    <property type="match status" value="1"/>
</dbReference>
<evidence type="ECO:0000256" key="5">
    <source>
        <dbReference type="PROSITE-ProRule" id="PRU00192"/>
    </source>
</evidence>
<evidence type="ECO:0000259" key="8">
    <source>
        <dbReference type="PROSITE" id="PS50002"/>
    </source>
</evidence>
<evidence type="ECO:0000256" key="2">
    <source>
        <dbReference type="ARBA" id="ARBA00022553"/>
    </source>
</evidence>
<dbReference type="SUPFAM" id="SSF55550">
    <property type="entry name" value="SH2 domain"/>
    <property type="match status" value="1"/>
</dbReference>
<dbReference type="SMART" id="SM00252">
    <property type="entry name" value="SH2"/>
    <property type="match status" value="1"/>
</dbReference>
<dbReference type="FunFam" id="2.30.30.40:FF:000061">
    <property type="entry name" value="Cytoplasmic protein"/>
    <property type="match status" value="1"/>
</dbReference>
<dbReference type="OMA" id="SYEPQRE"/>
<keyword evidence="2" id="KW-0597">Phosphoprotein</keyword>